<protein>
    <submittedName>
        <fullName evidence="2">Uncharacterized protein</fullName>
    </submittedName>
</protein>
<feature type="transmembrane region" description="Helical" evidence="1">
    <location>
        <begin position="6"/>
        <end position="23"/>
    </location>
</feature>
<dbReference type="Proteomes" id="UP000008181">
    <property type="component" value="Chromosome 1"/>
</dbReference>
<dbReference type="GeneID" id="11521343"/>
<reference evidence="2 3" key="1">
    <citation type="journal article" date="2011" name="Nat. Biotechnol.">
        <title>Comparative genomic analysis of the thermophilic biomass-degrading fungi Myceliophthora thermophila and Thielavia terrestris.</title>
        <authorList>
            <person name="Berka R.M."/>
            <person name="Grigoriev I.V."/>
            <person name="Otillar R."/>
            <person name="Salamov A."/>
            <person name="Grimwood J."/>
            <person name="Reid I."/>
            <person name="Ishmael N."/>
            <person name="John T."/>
            <person name="Darmond C."/>
            <person name="Moisan M.-C."/>
            <person name="Henrissat B."/>
            <person name="Coutinho P.M."/>
            <person name="Lombard V."/>
            <person name="Natvig D.O."/>
            <person name="Lindquist E."/>
            <person name="Schmutz J."/>
            <person name="Lucas S."/>
            <person name="Harris P."/>
            <person name="Powlowski J."/>
            <person name="Bellemare A."/>
            <person name="Taylor D."/>
            <person name="Butler G."/>
            <person name="de Vries R.P."/>
            <person name="Allijn I.E."/>
            <person name="van den Brink J."/>
            <person name="Ushinsky S."/>
            <person name="Storms R."/>
            <person name="Powell A.J."/>
            <person name="Paulsen I.T."/>
            <person name="Elbourne L.D.H."/>
            <person name="Baker S.E."/>
            <person name="Magnuson J."/>
            <person name="LaBoissiere S."/>
            <person name="Clutterbuck A.J."/>
            <person name="Martinez D."/>
            <person name="Wogulis M."/>
            <person name="de Leon A.L."/>
            <person name="Rey M.W."/>
            <person name="Tsang A."/>
        </authorList>
    </citation>
    <scope>NUCLEOTIDE SEQUENCE [LARGE SCALE GENOMIC DNA]</scope>
    <source>
        <strain evidence="3">ATCC 38088 / NRRL 8126</strain>
    </source>
</reference>
<name>G2QWL8_THETT</name>
<dbReference type="EMBL" id="CP003009">
    <property type="protein sequence ID" value="AEO62228.1"/>
    <property type="molecule type" value="Genomic_DNA"/>
</dbReference>
<keyword evidence="3" id="KW-1185">Reference proteome</keyword>
<dbReference type="HOGENOM" id="CLU_180475_0_0_1"/>
<keyword evidence="1" id="KW-1133">Transmembrane helix</keyword>
<evidence type="ECO:0000313" key="3">
    <source>
        <dbReference type="Proteomes" id="UP000008181"/>
    </source>
</evidence>
<dbReference type="AlphaFoldDB" id="G2QWL8"/>
<evidence type="ECO:0000313" key="2">
    <source>
        <dbReference type="EMBL" id="AEO62228.1"/>
    </source>
</evidence>
<organism evidence="2 3">
    <name type="scientific">Thermothielavioides terrestris (strain ATCC 38088 / NRRL 8126)</name>
    <name type="common">Thielavia terrestris</name>
    <dbReference type="NCBI Taxonomy" id="578455"/>
    <lineage>
        <taxon>Eukaryota</taxon>
        <taxon>Fungi</taxon>
        <taxon>Dikarya</taxon>
        <taxon>Ascomycota</taxon>
        <taxon>Pezizomycotina</taxon>
        <taxon>Sordariomycetes</taxon>
        <taxon>Sordariomycetidae</taxon>
        <taxon>Sordariales</taxon>
        <taxon>Chaetomiaceae</taxon>
        <taxon>Thermothielavioides</taxon>
        <taxon>Thermothielavioides terrestris</taxon>
    </lineage>
</organism>
<keyword evidence="1" id="KW-0812">Transmembrane</keyword>
<dbReference type="OrthoDB" id="5096095at2759"/>
<accession>G2QWL8</accession>
<dbReference type="KEGG" id="ttt:THITE_2043103"/>
<sequence>TTQGILVQFSIYILIVFLFLLRLKVFAFIPYFKEDIVKLIIHLNKLFNFLDRFYINFTKLCYIKNDFIYPIIFFLKTISKLESNYPIYNKELLTIIYTIEE</sequence>
<proteinExistence type="predicted"/>
<feature type="non-terminal residue" evidence="2">
    <location>
        <position position="1"/>
    </location>
</feature>
<dbReference type="RefSeq" id="XP_003648564.1">
    <property type="nucleotide sequence ID" value="XM_003648516.1"/>
</dbReference>
<evidence type="ECO:0000256" key="1">
    <source>
        <dbReference type="SAM" id="Phobius"/>
    </source>
</evidence>
<gene>
    <name evidence="2" type="ORF">THITE_2043103</name>
</gene>
<keyword evidence="1" id="KW-0472">Membrane</keyword>